<feature type="chain" id="PRO_5040813129" evidence="2">
    <location>
        <begin position="38"/>
        <end position="409"/>
    </location>
</feature>
<feature type="signal peptide" evidence="2">
    <location>
        <begin position="1"/>
        <end position="37"/>
    </location>
</feature>
<evidence type="ECO:0000313" key="5">
    <source>
        <dbReference type="Proteomes" id="UP001139701"/>
    </source>
</evidence>
<dbReference type="PANTHER" id="PTHR19328">
    <property type="entry name" value="HEDGEHOG-INTERACTING PROTEIN"/>
    <property type="match status" value="1"/>
</dbReference>
<proteinExistence type="predicted"/>
<dbReference type="PANTHER" id="PTHR19328:SF75">
    <property type="entry name" value="ALDOSE SUGAR DEHYDROGENASE YLII"/>
    <property type="match status" value="1"/>
</dbReference>
<feature type="domain" description="Glucose/Sorbosone dehydrogenase" evidence="3">
    <location>
        <begin position="74"/>
        <end position="404"/>
    </location>
</feature>
<dbReference type="Pfam" id="PF07995">
    <property type="entry name" value="GSDH"/>
    <property type="match status" value="1"/>
</dbReference>
<comment type="caution">
    <text evidence="4">The sequence shown here is derived from an EMBL/GenBank/DDBJ whole genome shotgun (WGS) entry which is preliminary data.</text>
</comment>
<evidence type="ECO:0000256" key="2">
    <source>
        <dbReference type="SAM" id="SignalP"/>
    </source>
</evidence>
<gene>
    <name evidence="4" type="ORF">MKI79_01830</name>
</gene>
<dbReference type="InterPro" id="IPR012938">
    <property type="entry name" value="Glc/Sorbosone_DH"/>
</dbReference>
<accession>A0A9X1X0J5</accession>
<evidence type="ECO:0000259" key="3">
    <source>
        <dbReference type="Pfam" id="PF07995"/>
    </source>
</evidence>
<dbReference type="Gene3D" id="2.120.10.30">
    <property type="entry name" value="TolB, C-terminal domain"/>
    <property type="match status" value="1"/>
</dbReference>
<keyword evidence="5" id="KW-1185">Reference proteome</keyword>
<feature type="region of interest" description="Disordered" evidence="1">
    <location>
        <begin position="38"/>
        <end position="61"/>
    </location>
</feature>
<evidence type="ECO:0000256" key="1">
    <source>
        <dbReference type="SAM" id="MobiDB-lite"/>
    </source>
</evidence>
<sequence length="409" mass="44993">MMDKVKGNDVKGRKTKRTCTVLALACTVSFSVFSLSACSSPNSSTTTAHQEATESSTDSTKINQTYRVEEIATFDEPWAITKLPDGKLLITEKQGKLKLFDPVTRQSVDVQGVPKVAYGGQGGLGDVVIHPHFAENQWVYLSYAVQGQGGYGAEISRAKLDLSNPRQPKLTGLEKIWEQVPKMSGQGHYGHRMLFDFEDQLWVASGERQHFDPAQDMNSNLGKILRLHDDGTPVEDNPFSNQGDVAKQIWSLGHRNPLGMALDLEGQLWVVEMGPEGGDELNLIKKGANYGYPIVSNGDHYDGRDIPDHDTRPEFQAPAISWTPVISPSSMIIYQGEQFPQWQGKAIISGLSSKAIVIVDMSQAKDNIAKEVQRLDMGERIRGVISANDGSLWVIEDGSNGKLLHLTSK</sequence>
<dbReference type="EMBL" id="JAKUML010000002">
    <property type="protein sequence ID" value="MCJ8145661.1"/>
    <property type="molecule type" value="Genomic_DNA"/>
</dbReference>
<keyword evidence="2" id="KW-0732">Signal</keyword>
<protein>
    <submittedName>
        <fullName evidence="4">PQQ-dependent sugar dehydrogenase</fullName>
    </submittedName>
</protein>
<evidence type="ECO:0000313" key="4">
    <source>
        <dbReference type="EMBL" id="MCJ8145661.1"/>
    </source>
</evidence>
<dbReference type="Proteomes" id="UP001139701">
    <property type="component" value="Unassembled WGS sequence"/>
</dbReference>
<dbReference type="SUPFAM" id="SSF50952">
    <property type="entry name" value="Soluble quinoprotein glucose dehydrogenase"/>
    <property type="match status" value="1"/>
</dbReference>
<feature type="compositionally biased region" description="Polar residues" evidence="1">
    <location>
        <begin position="41"/>
        <end position="61"/>
    </location>
</feature>
<reference evidence="4" key="1">
    <citation type="submission" date="2022-02" db="EMBL/GenBank/DDBJ databases">
        <title>Acinetobacter A3.8 sp. nov., isolated from Sediment (Zhairuo Island).</title>
        <authorList>
            <person name="Zheng K."/>
        </authorList>
    </citation>
    <scope>NUCLEOTIDE SEQUENCE</scope>
    <source>
        <strain evidence="4">A3.8</strain>
    </source>
</reference>
<dbReference type="AlphaFoldDB" id="A0A9X1X0J5"/>
<dbReference type="InterPro" id="IPR011041">
    <property type="entry name" value="Quinoprot_gluc/sorb_DH_b-prop"/>
</dbReference>
<organism evidence="4 5">
    <name type="scientific">Acinetobacter sedimenti</name>
    <dbReference type="NCBI Taxonomy" id="2919922"/>
    <lineage>
        <taxon>Bacteria</taxon>
        <taxon>Pseudomonadati</taxon>
        <taxon>Pseudomonadota</taxon>
        <taxon>Gammaproteobacteria</taxon>
        <taxon>Moraxellales</taxon>
        <taxon>Moraxellaceae</taxon>
        <taxon>Acinetobacter</taxon>
    </lineage>
</organism>
<dbReference type="InterPro" id="IPR011042">
    <property type="entry name" value="6-blade_b-propeller_TolB-like"/>
</dbReference>
<name>A0A9X1X0J5_9GAMM</name>